<sequence>MKREHVIHDIYQHLDTIVTRTLRGESSFGHQLTLKGDPYASGKFALALAMLIEKSGTTQAEWEDAWHELIAAPCENWGKYYFLKALVKLNALGRLHTLFSQEQLNQLENKLRWQEMVEEETWQLNERFPTNFYGVAFSVARFRYLLGWESAYASQEILTRLCEHYRTHSSNGFSDETEGKGRYDRYSVLLIAEICQRHLETGLMVPDELKIALRQAATLVLSMLTDNGGGFLWGRSIGAYGDSAFNEILAVSQQLGLLNAQERQTAETFSLACSKRFLRFWIDRDEQSVNLWFNGRRTDAYRAEHRLVGENISLCIQHLYVQQVWAGSVESDAVRLNTPPLQLAFTSFCNGDYIRGLFHWHDGERSFALPLINGDKGYHASSPYCPIPFCTGLFSGVAEEEEPLWVPVIRDSDNRTLSPLVWFTDCTQRQTENGWEMIIHNDAMDVIAVDGAATLVPARDPAIRSRTRYLIEKGCITREDTFFNDSKRTLQVSINGAVFSDDMTVEFTGYAQTSKTPTSLCSPYGPLQSAFIARQEIGERECFTVSWRVCY</sequence>
<accession>A0ABY3S217</accession>
<dbReference type="RefSeq" id="WP_231827448.1">
    <property type="nucleotide sequence ID" value="NZ_CP087880.1"/>
</dbReference>
<reference evidence="1 2" key="1">
    <citation type="journal article" date="2022" name="Int. J. Syst. Evol. Microbiol.">
        <title>Pseudocitrobacter corydidari sp. nov., isolated from the Asian emerald cockroach Corydidarum magnifica.</title>
        <authorList>
            <person name="Guzman J."/>
            <person name="Poehlein A."/>
            <person name="Glaeser S.P."/>
            <person name="Schwengers O."/>
            <person name="Blom J."/>
            <person name="Hollensteiner J."/>
            <person name="Kampfer P."/>
            <person name="Vilcinskas A."/>
        </authorList>
    </citation>
    <scope>NUCLEOTIDE SEQUENCE [LARGE SCALE GENOMIC DNA]</scope>
    <source>
        <strain evidence="1">G163CM</strain>
    </source>
</reference>
<proteinExistence type="predicted"/>
<dbReference type="Proteomes" id="UP001199659">
    <property type="component" value="Chromosome"/>
</dbReference>
<evidence type="ECO:0000313" key="1">
    <source>
        <dbReference type="EMBL" id="UGS40731.1"/>
    </source>
</evidence>
<keyword evidence="2" id="KW-1185">Reference proteome</keyword>
<evidence type="ECO:0000313" key="2">
    <source>
        <dbReference type="Proteomes" id="UP001199659"/>
    </source>
</evidence>
<name>A0ABY3S217_9ENTR</name>
<organism evidence="1 2">
    <name type="scientific">Pseudocitrobacter corydidari</name>
    <dbReference type="NCBI Taxonomy" id="2891570"/>
    <lineage>
        <taxon>Bacteria</taxon>
        <taxon>Pseudomonadati</taxon>
        <taxon>Pseudomonadota</taxon>
        <taxon>Gammaproteobacteria</taxon>
        <taxon>Enterobacterales</taxon>
        <taxon>Enterobacteriaceae</taxon>
        <taxon>Pseudocitrobacter</taxon>
    </lineage>
</organism>
<protein>
    <submittedName>
        <fullName evidence="1">Uncharacterized protein</fullName>
    </submittedName>
</protein>
<dbReference type="EMBL" id="CP087880">
    <property type="protein sequence ID" value="UGS40731.1"/>
    <property type="molecule type" value="Genomic_DNA"/>
</dbReference>
<gene>
    <name evidence="1" type="ORF">G163CM_14300</name>
</gene>